<dbReference type="EMBL" id="LSSL01005124">
    <property type="protein sequence ID" value="OLY79020.1"/>
    <property type="molecule type" value="Genomic_DNA"/>
</dbReference>
<sequence>MVMLNHELVESGAYPYGFLMEVRILREVADDRGSDTSVSSSSEVLALGDNLDPSINLVGDAVMEDLMSYLMGLSLSADPNPPVRFSPIIHSVGAVKTLKVISTGSNGLRMDRRSKGVVPALRSLVGEGERCDSNSALSVASSLATQQQFRSEDLYQSNWYRESASETISNHLHGFSSR</sequence>
<comment type="caution">
    <text evidence="1">The sequence shown here is derived from an EMBL/GenBank/DDBJ whole genome shotgun (WGS) entry which is preliminary data.</text>
</comment>
<protein>
    <submittedName>
        <fullName evidence="1">Uncharacterized protein</fullName>
    </submittedName>
</protein>
<dbReference type="Proteomes" id="UP000187455">
    <property type="component" value="Unassembled WGS sequence"/>
</dbReference>
<keyword evidence="2" id="KW-1185">Reference proteome</keyword>
<accession>A0A1R0GQ64</accession>
<proteinExistence type="predicted"/>
<gene>
    <name evidence="1" type="ORF">AYI68_g6922</name>
</gene>
<reference evidence="1 2" key="1">
    <citation type="journal article" date="2016" name="Mol. Biol. Evol.">
        <title>Genome-Wide Survey of Gut Fungi (Harpellales) Reveals the First Horizontally Transferred Ubiquitin Gene from a Mosquito Host.</title>
        <authorList>
            <person name="Wang Y."/>
            <person name="White M.M."/>
            <person name="Kvist S."/>
            <person name="Moncalvo J.M."/>
        </authorList>
    </citation>
    <scope>NUCLEOTIDE SEQUENCE [LARGE SCALE GENOMIC DNA]</scope>
    <source>
        <strain evidence="1 2">ALG-7-W6</strain>
    </source>
</reference>
<name>A0A1R0GQ64_9FUNG</name>
<evidence type="ECO:0000313" key="1">
    <source>
        <dbReference type="EMBL" id="OLY79020.1"/>
    </source>
</evidence>
<organism evidence="1 2">
    <name type="scientific">Smittium mucronatum</name>
    <dbReference type="NCBI Taxonomy" id="133383"/>
    <lineage>
        <taxon>Eukaryota</taxon>
        <taxon>Fungi</taxon>
        <taxon>Fungi incertae sedis</taxon>
        <taxon>Zoopagomycota</taxon>
        <taxon>Kickxellomycotina</taxon>
        <taxon>Harpellomycetes</taxon>
        <taxon>Harpellales</taxon>
        <taxon>Legeriomycetaceae</taxon>
        <taxon>Smittium</taxon>
    </lineage>
</organism>
<dbReference type="AlphaFoldDB" id="A0A1R0GQ64"/>
<evidence type="ECO:0000313" key="2">
    <source>
        <dbReference type="Proteomes" id="UP000187455"/>
    </source>
</evidence>